<keyword evidence="3 6" id="KW-0812">Transmembrane</keyword>
<evidence type="ECO:0000313" key="7">
    <source>
        <dbReference type="EMBL" id="MFC3074328.1"/>
    </source>
</evidence>
<evidence type="ECO:0000256" key="6">
    <source>
        <dbReference type="SAM" id="Phobius"/>
    </source>
</evidence>
<reference evidence="8" key="1">
    <citation type="journal article" date="2019" name="Int. J. Syst. Evol. Microbiol.">
        <title>The Global Catalogue of Microorganisms (GCM) 10K type strain sequencing project: providing services to taxonomists for standard genome sequencing and annotation.</title>
        <authorList>
            <consortium name="The Broad Institute Genomics Platform"/>
            <consortium name="The Broad Institute Genome Sequencing Center for Infectious Disease"/>
            <person name="Wu L."/>
            <person name="Ma J."/>
        </authorList>
    </citation>
    <scope>NUCLEOTIDE SEQUENCE [LARGE SCALE GENOMIC DNA]</scope>
    <source>
        <strain evidence="8">KCTC 52677</strain>
    </source>
</reference>
<feature type="transmembrane region" description="Helical" evidence="6">
    <location>
        <begin position="296"/>
        <end position="319"/>
    </location>
</feature>
<organism evidence="7 8">
    <name type="scientific">Shinella pollutisoli</name>
    <dbReference type="NCBI Taxonomy" id="2250594"/>
    <lineage>
        <taxon>Bacteria</taxon>
        <taxon>Pseudomonadati</taxon>
        <taxon>Pseudomonadota</taxon>
        <taxon>Alphaproteobacteria</taxon>
        <taxon>Hyphomicrobiales</taxon>
        <taxon>Rhizobiaceae</taxon>
        <taxon>Shinella</taxon>
    </lineage>
</organism>
<feature type="transmembrane region" description="Helical" evidence="6">
    <location>
        <begin position="46"/>
        <end position="65"/>
    </location>
</feature>
<dbReference type="InterPro" id="IPR001851">
    <property type="entry name" value="ABC_transp_permease"/>
</dbReference>
<evidence type="ECO:0000256" key="1">
    <source>
        <dbReference type="ARBA" id="ARBA00004651"/>
    </source>
</evidence>
<feature type="transmembrane region" description="Helical" evidence="6">
    <location>
        <begin position="173"/>
        <end position="191"/>
    </location>
</feature>
<feature type="transmembrane region" description="Helical" evidence="6">
    <location>
        <begin position="255"/>
        <end position="284"/>
    </location>
</feature>
<dbReference type="CDD" id="cd06581">
    <property type="entry name" value="TM_PBP1_LivM_like"/>
    <property type="match status" value="1"/>
</dbReference>
<evidence type="ECO:0000256" key="4">
    <source>
        <dbReference type="ARBA" id="ARBA00022989"/>
    </source>
</evidence>
<dbReference type="PANTHER" id="PTHR30482:SF10">
    <property type="entry name" value="HIGH-AFFINITY BRANCHED-CHAIN AMINO ACID TRANSPORT PROTEIN BRAE"/>
    <property type="match status" value="1"/>
</dbReference>
<evidence type="ECO:0000256" key="5">
    <source>
        <dbReference type="ARBA" id="ARBA00023136"/>
    </source>
</evidence>
<evidence type="ECO:0000313" key="8">
    <source>
        <dbReference type="Proteomes" id="UP001595377"/>
    </source>
</evidence>
<feature type="transmembrane region" description="Helical" evidence="6">
    <location>
        <begin position="72"/>
        <end position="90"/>
    </location>
</feature>
<dbReference type="PANTHER" id="PTHR30482">
    <property type="entry name" value="HIGH-AFFINITY BRANCHED-CHAIN AMINO ACID TRANSPORT SYSTEM PERMEASE"/>
    <property type="match status" value="1"/>
</dbReference>
<evidence type="ECO:0000256" key="2">
    <source>
        <dbReference type="ARBA" id="ARBA00022475"/>
    </source>
</evidence>
<accession>A0ABV7DIP4</accession>
<feature type="transmembrane region" description="Helical" evidence="6">
    <location>
        <begin position="221"/>
        <end position="243"/>
    </location>
</feature>
<keyword evidence="5 6" id="KW-0472">Membrane</keyword>
<keyword evidence="2" id="KW-1003">Cell membrane</keyword>
<feature type="transmembrane region" description="Helical" evidence="6">
    <location>
        <begin position="21"/>
        <end position="40"/>
    </location>
</feature>
<dbReference type="Proteomes" id="UP001595377">
    <property type="component" value="Unassembled WGS sequence"/>
</dbReference>
<name>A0ABV7DIP4_9HYPH</name>
<dbReference type="InterPro" id="IPR043428">
    <property type="entry name" value="LivM-like"/>
</dbReference>
<dbReference type="Pfam" id="PF02653">
    <property type="entry name" value="BPD_transp_2"/>
    <property type="match status" value="1"/>
</dbReference>
<evidence type="ECO:0000256" key="3">
    <source>
        <dbReference type="ARBA" id="ARBA00022692"/>
    </source>
</evidence>
<keyword evidence="4 6" id="KW-1133">Transmembrane helix</keyword>
<proteinExistence type="predicted"/>
<dbReference type="RefSeq" id="WP_257315299.1">
    <property type="nucleotide sequence ID" value="NZ_JANFDG010000011.1"/>
</dbReference>
<gene>
    <name evidence="7" type="ORF">ACFOHH_14550</name>
</gene>
<feature type="transmembrane region" description="Helical" evidence="6">
    <location>
        <begin position="96"/>
        <end position="116"/>
    </location>
</feature>
<dbReference type="EMBL" id="JBHRSP010000023">
    <property type="protein sequence ID" value="MFC3074328.1"/>
    <property type="molecule type" value="Genomic_DNA"/>
</dbReference>
<comment type="subcellular location">
    <subcellularLocation>
        <location evidence="1">Cell membrane</location>
        <topology evidence="1">Multi-pass membrane protein</topology>
    </subcellularLocation>
</comment>
<comment type="caution">
    <text evidence="7">The sequence shown here is derived from an EMBL/GenBank/DDBJ whole genome shotgun (WGS) entry which is preliminary data.</text>
</comment>
<sequence>MSDISSPTSRTGTWTRASGDMPRAVLVLAALVAALAPLGLNEYWRFVASMMLIYTLVTLGFNILLGYLGQLAFANVAFFGVGAYAATIAMNGGLNFIPGILVGGIGGGIAGFLVGIPALRIRNYQLAIVTLATGELLRWLYIHGGSITQGSSGLEVPPMTLAGLQITTEIGKYWVFLAFTILCLAVTRNLLRSSVGRAIVSVRESEAISLGLGMHAAGFRILAFVWSGALVGVAGGMYACLLGRITPESFGLTQLLVHFSMVMVGGLGSFVGSIFGALLLTAIPETLRNFPGLEEIVFSLLLILVLRFVPEGIGGFLGARISGLRDRFFGGKP</sequence>
<keyword evidence="8" id="KW-1185">Reference proteome</keyword>
<protein>
    <submittedName>
        <fullName evidence="7">Branched-chain amino acid ABC transporter permease</fullName>
    </submittedName>
</protein>